<keyword evidence="2" id="KW-0378">Hydrolase</keyword>
<feature type="domain" description="Nudix hydrolase" evidence="3">
    <location>
        <begin position="391"/>
        <end position="525"/>
    </location>
</feature>
<dbReference type="Proteomes" id="UP000024635">
    <property type="component" value="Unassembled WGS sequence"/>
</dbReference>
<evidence type="ECO:0000313" key="4">
    <source>
        <dbReference type="EMBL" id="EYB95700.1"/>
    </source>
</evidence>
<evidence type="ECO:0000256" key="1">
    <source>
        <dbReference type="ARBA" id="ARBA00005582"/>
    </source>
</evidence>
<evidence type="ECO:0000313" key="5">
    <source>
        <dbReference type="Proteomes" id="UP000024635"/>
    </source>
</evidence>
<dbReference type="InterPro" id="IPR003293">
    <property type="entry name" value="Nudix_hydrolase6-like"/>
</dbReference>
<dbReference type="SUPFAM" id="SSF55811">
    <property type="entry name" value="Nudix"/>
    <property type="match status" value="1"/>
</dbReference>
<dbReference type="InterPro" id="IPR040618">
    <property type="entry name" value="Pre-Nudix"/>
</dbReference>
<evidence type="ECO:0000256" key="2">
    <source>
        <dbReference type="ARBA" id="ARBA00022801"/>
    </source>
</evidence>
<dbReference type="PANTHER" id="PTHR13994:SF13">
    <property type="entry name" value="FI03680P"/>
    <property type="match status" value="1"/>
</dbReference>
<dbReference type="EMBL" id="JARK01001492">
    <property type="protein sequence ID" value="EYB95700.1"/>
    <property type="molecule type" value="Genomic_DNA"/>
</dbReference>
<reference evidence="5" key="1">
    <citation type="journal article" date="2015" name="Nat. Genet.">
        <title>The genome and transcriptome of the zoonotic hookworm Ancylostoma ceylanicum identify infection-specific gene families.</title>
        <authorList>
            <person name="Schwarz E.M."/>
            <person name="Hu Y."/>
            <person name="Antoshechkin I."/>
            <person name="Miller M.M."/>
            <person name="Sternberg P.W."/>
            <person name="Aroian R.V."/>
        </authorList>
    </citation>
    <scope>NUCLEOTIDE SEQUENCE</scope>
    <source>
        <strain evidence="5">HY135</strain>
    </source>
</reference>
<comment type="caution">
    <text evidence="4">The sequence shown here is derived from an EMBL/GenBank/DDBJ whole genome shotgun (WGS) entry which is preliminary data.</text>
</comment>
<dbReference type="AlphaFoldDB" id="A0A016SZ00"/>
<proteinExistence type="inferred from homology"/>
<dbReference type="InterPro" id="IPR000086">
    <property type="entry name" value="NUDIX_hydrolase_dom"/>
</dbReference>
<dbReference type="Pfam" id="PF00293">
    <property type="entry name" value="NUDIX"/>
    <property type="match status" value="1"/>
</dbReference>
<dbReference type="GO" id="GO:0047631">
    <property type="term" value="F:ADP-ribose diphosphatase activity"/>
    <property type="evidence" value="ECO:0007669"/>
    <property type="project" value="TreeGrafter"/>
</dbReference>
<accession>A0A016SZ00</accession>
<organism evidence="4 5">
    <name type="scientific">Ancylostoma ceylanicum</name>
    <dbReference type="NCBI Taxonomy" id="53326"/>
    <lineage>
        <taxon>Eukaryota</taxon>
        <taxon>Metazoa</taxon>
        <taxon>Ecdysozoa</taxon>
        <taxon>Nematoda</taxon>
        <taxon>Chromadorea</taxon>
        <taxon>Rhabditida</taxon>
        <taxon>Rhabditina</taxon>
        <taxon>Rhabditomorpha</taxon>
        <taxon>Strongyloidea</taxon>
        <taxon>Ancylostomatidae</taxon>
        <taxon>Ancylostomatinae</taxon>
        <taxon>Ancylostoma</taxon>
    </lineage>
</organism>
<name>A0A016SZ00_9BILA</name>
<sequence length="557" mass="63392">MTRSNEDDVHENRWVPDAPFSLNGTTISECSSYVYREVNMRNDLAPELGRRKRAAWGAYKSIEGVAKETKNTRPPARLSNTPVLPALTCASETWALRKQDENAVSVIERSIDRVMLGLTRLTRVRAGIRSSTLRQQSKISDAAVYAKLNKIRWAGHVMRLNDHRWTRAVSDWTPRNVKRTTGRPPTRWSDFFTKSFKKRYDTPHVSRTDRTHWTTLAPEKDKWKDCWRPLGIPDVQRESSVTLTDKGLPECTYKVEGWETITLLPPSDVFIATWIHLLSFLTTAVLFLIKEGKVQMVLPCTKNTYGDVVVWTDRLSRTLVTTNFVAELVESLQKWRASGVGGVLFRIDLQDASLVPILAAHGFQYHEVKPRQVTMARWLLDTPSGLTLNACNWQSVSALVVDRYGRILLVKEHIRIRLGWAFPGGHTHDCEPIFETARRKVAEETGVTAEPRAIIALNHKVATSSSHVGTLFFCCLMRVNNDNGEEQAELVLAPDGFSARWFTREELRELEPDNFSRCHRKVFMAYDSWLNSGGAIETFSTMQNGATTSKMFFFEST</sequence>
<dbReference type="GO" id="GO:0051287">
    <property type="term" value="F:NAD binding"/>
    <property type="evidence" value="ECO:0007669"/>
    <property type="project" value="TreeGrafter"/>
</dbReference>
<dbReference type="PROSITE" id="PS51462">
    <property type="entry name" value="NUDIX"/>
    <property type="match status" value="1"/>
</dbReference>
<dbReference type="GO" id="GO:0035529">
    <property type="term" value="F:NADH pyrophosphatase activity"/>
    <property type="evidence" value="ECO:0007669"/>
    <property type="project" value="TreeGrafter"/>
</dbReference>
<dbReference type="Gene3D" id="3.40.630.30">
    <property type="match status" value="1"/>
</dbReference>
<gene>
    <name evidence="4" type="primary">Acey_s0156.g3097</name>
    <name evidence="4" type="ORF">Y032_0156g3097</name>
</gene>
<dbReference type="OrthoDB" id="447842at2759"/>
<evidence type="ECO:0000259" key="3">
    <source>
        <dbReference type="PROSITE" id="PS51462"/>
    </source>
</evidence>
<comment type="similarity">
    <text evidence="1">Belongs to the Nudix hydrolase family.</text>
</comment>
<dbReference type="PANTHER" id="PTHR13994">
    <property type="entry name" value="NUDIX HYDROLASE RELATED"/>
    <property type="match status" value="1"/>
</dbReference>
<dbReference type="InterPro" id="IPR015797">
    <property type="entry name" value="NUDIX_hydrolase-like_dom_sf"/>
</dbReference>
<keyword evidence="5" id="KW-1185">Reference proteome</keyword>
<protein>
    <recommendedName>
        <fullName evidence="3">Nudix hydrolase domain-containing protein</fullName>
    </recommendedName>
</protein>
<dbReference type="Gene3D" id="3.90.79.10">
    <property type="entry name" value="Nucleoside Triphosphate Pyrophosphohydrolase"/>
    <property type="match status" value="1"/>
</dbReference>
<dbReference type="Pfam" id="PF18290">
    <property type="entry name" value="Nudix_hydro"/>
    <property type="match status" value="1"/>
</dbReference>